<dbReference type="PANTHER" id="PTHR43620:SF7">
    <property type="entry name" value="GLYCEROPHOSPHODIESTER PHOSPHODIESTERASE GDPD5-RELATED"/>
    <property type="match status" value="1"/>
</dbReference>
<organism evidence="8 9">
    <name type="scientific">Tahibacter amnicola</name>
    <dbReference type="NCBI Taxonomy" id="2976241"/>
    <lineage>
        <taxon>Bacteria</taxon>
        <taxon>Pseudomonadati</taxon>
        <taxon>Pseudomonadota</taxon>
        <taxon>Gammaproteobacteria</taxon>
        <taxon>Lysobacterales</taxon>
        <taxon>Rhodanobacteraceae</taxon>
        <taxon>Tahibacter</taxon>
    </lineage>
</organism>
<proteinExistence type="inferred from homology"/>
<comment type="catalytic activity">
    <reaction evidence="6">
        <text>a sn-glycero-3-phosphodiester + H2O = an alcohol + sn-glycerol 3-phosphate + H(+)</text>
        <dbReference type="Rhea" id="RHEA:12969"/>
        <dbReference type="ChEBI" id="CHEBI:15377"/>
        <dbReference type="ChEBI" id="CHEBI:15378"/>
        <dbReference type="ChEBI" id="CHEBI:30879"/>
        <dbReference type="ChEBI" id="CHEBI:57597"/>
        <dbReference type="ChEBI" id="CHEBI:83408"/>
        <dbReference type="EC" id="3.1.4.46"/>
    </reaction>
</comment>
<keyword evidence="4" id="KW-0319">Glycerol metabolism</keyword>
<evidence type="ECO:0000256" key="6">
    <source>
        <dbReference type="ARBA" id="ARBA00047512"/>
    </source>
</evidence>
<dbReference type="PANTHER" id="PTHR43620">
    <property type="entry name" value="GLYCEROPHOSPHORYL DIESTER PHOSPHODIESTERASE"/>
    <property type="match status" value="1"/>
</dbReference>
<dbReference type="EMBL" id="CP104694">
    <property type="protein sequence ID" value="UXI70120.1"/>
    <property type="molecule type" value="Genomic_DNA"/>
</dbReference>
<evidence type="ECO:0000256" key="4">
    <source>
        <dbReference type="ARBA" id="ARBA00022798"/>
    </source>
</evidence>
<dbReference type="RefSeq" id="WP_261697071.1">
    <property type="nucleotide sequence ID" value="NZ_CP104694.1"/>
</dbReference>
<dbReference type="InterPro" id="IPR017946">
    <property type="entry name" value="PLC-like_Pdiesterase_TIM-brl"/>
</dbReference>
<evidence type="ECO:0000259" key="7">
    <source>
        <dbReference type="PROSITE" id="PS51704"/>
    </source>
</evidence>
<dbReference type="Pfam" id="PF03009">
    <property type="entry name" value="GDPD"/>
    <property type="match status" value="1"/>
</dbReference>
<protein>
    <recommendedName>
        <fullName evidence="2">glycerophosphodiester phosphodiesterase</fullName>
        <ecNumber evidence="2">3.1.4.46</ecNumber>
    </recommendedName>
</protein>
<dbReference type="InterPro" id="IPR030395">
    <property type="entry name" value="GP_PDE_dom"/>
</dbReference>
<accession>A0ABY6BNZ5</accession>
<evidence type="ECO:0000313" key="8">
    <source>
        <dbReference type="EMBL" id="UXI70120.1"/>
    </source>
</evidence>
<reference evidence="8" key="1">
    <citation type="submission" date="2022-09" db="EMBL/GenBank/DDBJ databases">
        <title>Tahibacter sp. nov., isolated from a fresh water.</title>
        <authorList>
            <person name="Baek J.H."/>
            <person name="Lee J.K."/>
            <person name="Kim J.M."/>
            <person name="Jeon C.O."/>
        </authorList>
    </citation>
    <scope>NUCLEOTIDE SEQUENCE</scope>
    <source>
        <strain evidence="8">W38</strain>
    </source>
</reference>
<dbReference type="SUPFAM" id="SSF51695">
    <property type="entry name" value="PLC-like phosphodiesterases"/>
    <property type="match status" value="1"/>
</dbReference>
<evidence type="ECO:0000256" key="3">
    <source>
        <dbReference type="ARBA" id="ARBA00022729"/>
    </source>
</evidence>
<dbReference type="CDD" id="cd08602">
    <property type="entry name" value="GDPD_ScGlpQ1_like"/>
    <property type="match status" value="1"/>
</dbReference>
<keyword evidence="9" id="KW-1185">Reference proteome</keyword>
<gene>
    <name evidence="8" type="ORF">N4264_10965</name>
</gene>
<evidence type="ECO:0000256" key="1">
    <source>
        <dbReference type="ARBA" id="ARBA00007277"/>
    </source>
</evidence>
<dbReference type="EC" id="3.1.4.46" evidence="2"/>
<keyword evidence="5" id="KW-0378">Hydrolase</keyword>
<dbReference type="Gene3D" id="3.20.20.190">
    <property type="entry name" value="Phosphatidylinositol (PI) phosphodiesterase"/>
    <property type="match status" value="1"/>
</dbReference>
<name>A0ABY6BNZ5_9GAMM</name>
<sequence length="370" mass="41130">MTRIVLVAVWALGAGMGTHDALADMAQAPAPIVIGHRGASGYRPEHTLASYEMAIDLGADFIEPDLVSTRDGVLIARHENEISATTDVAAHPEFAARRTTRTIDGTPVTGWFTEDFSLAEIKTLRARERIPAIRQRNTVYDDRYEVPTLEEVIRLVQRKERQLRRRIGLYPETKHPSYFDAMGLSLEEPLVSMLHAHGYRQRSSAVFIQSFEVGNLRQLRHHTRLRLVQLVHDSGRPYDFELNGDPRTYADLVTPAGLAEVATYADGIGVNKNLVVPRDSAGNLLPPTTLVPRAHALGLIVHAWTFRNENTFLPLSLRVAGPNGADMPAFYGKAIDEYALFYRLGVDGVFSDNPDTAREAMRRQGSVGVR</sequence>
<dbReference type="PROSITE" id="PS51704">
    <property type="entry name" value="GP_PDE"/>
    <property type="match status" value="1"/>
</dbReference>
<keyword evidence="3" id="KW-0732">Signal</keyword>
<dbReference type="Proteomes" id="UP001064632">
    <property type="component" value="Chromosome"/>
</dbReference>
<feature type="domain" description="GP-PDE" evidence="7">
    <location>
        <begin position="31"/>
        <end position="361"/>
    </location>
</feature>
<comment type="similarity">
    <text evidence="1">Belongs to the glycerophosphoryl diester phosphodiesterase family.</text>
</comment>
<evidence type="ECO:0000313" key="9">
    <source>
        <dbReference type="Proteomes" id="UP001064632"/>
    </source>
</evidence>
<evidence type="ECO:0000256" key="2">
    <source>
        <dbReference type="ARBA" id="ARBA00012247"/>
    </source>
</evidence>
<evidence type="ECO:0000256" key="5">
    <source>
        <dbReference type="ARBA" id="ARBA00022801"/>
    </source>
</evidence>